<feature type="compositionally biased region" description="Low complexity" evidence="1">
    <location>
        <begin position="181"/>
        <end position="205"/>
    </location>
</feature>
<feature type="compositionally biased region" description="Low complexity" evidence="1">
    <location>
        <begin position="269"/>
        <end position="283"/>
    </location>
</feature>
<feature type="compositionally biased region" description="Polar residues" evidence="1">
    <location>
        <begin position="70"/>
        <end position="119"/>
    </location>
</feature>
<dbReference type="OrthoDB" id="5918597at2759"/>
<feature type="compositionally biased region" description="Low complexity" evidence="1">
    <location>
        <begin position="120"/>
        <end position="168"/>
    </location>
</feature>
<name>V4AYC7_LOTGI</name>
<keyword evidence="4" id="KW-1185">Reference proteome</keyword>
<dbReference type="Proteomes" id="UP000030746">
    <property type="component" value="Unassembled WGS sequence"/>
</dbReference>
<feature type="region of interest" description="Disordered" evidence="1">
    <location>
        <begin position="70"/>
        <end position="283"/>
    </location>
</feature>
<protein>
    <submittedName>
        <fullName evidence="3">Uncharacterized protein</fullName>
    </submittedName>
</protein>
<dbReference type="HOGENOM" id="CLU_618621_0_0_1"/>
<keyword evidence="2" id="KW-0472">Membrane</keyword>
<dbReference type="GeneID" id="20237668"/>
<sequence>MAVNYVRVFFPSAALVETGGTPVKQAGCSLLVKIIIGITVSTVIVAGAASAGYFLTVDTNTKNVKGNIQLNSSTTEPFSGQTTTDITDQPASGQTTNEATIDHTTQISNSRNTDSNLGEQTTGAGQPGQTTGAGQPGQTTDIGQPGQSTGAGQPGQTTGAGLAGQTTGVSQPGQTTGDNLPGQTTGAGQPGQTTGAGQPGQTTGANIVGQNSGQTNEVLNTGITNPPPSVNSSQTSGQIGNASTPLSGSTTSSSDNITGGTSPNLGASTTTPPTTVRTTPTGPVCPDGYVRTVIFSEYRGNSVNLWLRGADIPLIHLQSADSGYNRFARGDTKLDWTGKEAGQVAEAKGTPTTRTTNELTSPSYHPLNTFGTDYWITDACLDCTGTGNNRFQLKMFSFDWENVNGGDSNCFNGGNHYAMCGKINVFKYGITSCQINDFPNQNA</sequence>
<proteinExistence type="predicted"/>
<evidence type="ECO:0000256" key="1">
    <source>
        <dbReference type="SAM" id="MobiDB-lite"/>
    </source>
</evidence>
<dbReference type="STRING" id="225164.V4AYC7"/>
<feature type="compositionally biased region" description="Low complexity" evidence="1">
    <location>
        <begin position="243"/>
        <end position="262"/>
    </location>
</feature>
<evidence type="ECO:0000313" key="4">
    <source>
        <dbReference type="Proteomes" id="UP000030746"/>
    </source>
</evidence>
<feature type="compositionally biased region" description="Polar residues" evidence="1">
    <location>
        <begin position="169"/>
        <end position="178"/>
    </location>
</feature>
<gene>
    <name evidence="3" type="ORF">LOTGIDRAFT_158293</name>
</gene>
<accession>V4AYC7</accession>
<feature type="compositionally biased region" description="Polar residues" evidence="1">
    <location>
        <begin position="208"/>
        <end position="242"/>
    </location>
</feature>
<dbReference type="KEGG" id="lgi:LOTGIDRAFT_158293"/>
<keyword evidence="2" id="KW-0812">Transmembrane</keyword>
<evidence type="ECO:0000313" key="3">
    <source>
        <dbReference type="EMBL" id="ESP00061.1"/>
    </source>
</evidence>
<organism evidence="3 4">
    <name type="scientific">Lottia gigantea</name>
    <name type="common">Giant owl limpet</name>
    <dbReference type="NCBI Taxonomy" id="225164"/>
    <lineage>
        <taxon>Eukaryota</taxon>
        <taxon>Metazoa</taxon>
        <taxon>Spiralia</taxon>
        <taxon>Lophotrochozoa</taxon>
        <taxon>Mollusca</taxon>
        <taxon>Gastropoda</taxon>
        <taxon>Patellogastropoda</taxon>
        <taxon>Lottioidea</taxon>
        <taxon>Lottiidae</taxon>
        <taxon>Lottia</taxon>
    </lineage>
</organism>
<dbReference type="RefSeq" id="XP_009049252.1">
    <property type="nucleotide sequence ID" value="XM_009051004.1"/>
</dbReference>
<dbReference type="CTD" id="20237668"/>
<dbReference type="EMBL" id="KB200869">
    <property type="protein sequence ID" value="ESP00061.1"/>
    <property type="molecule type" value="Genomic_DNA"/>
</dbReference>
<dbReference type="OMA" id="NTIGTDY"/>
<keyword evidence="2" id="KW-1133">Transmembrane helix</keyword>
<evidence type="ECO:0000256" key="2">
    <source>
        <dbReference type="SAM" id="Phobius"/>
    </source>
</evidence>
<feature type="transmembrane region" description="Helical" evidence="2">
    <location>
        <begin position="30"/>
        <end position="55"/>
    </location>
</feature>
<reference evidence="3 4" key="1">
    <citation type="journal article" date="2013" name="Nature">
        <title>Insights into bilaterian evolution from three spiralian genomes.</title>
        <authorList>
            <person name="Simakov O."/>
            <person name="Marletaz F."/>
            <person name="Cho S.J."/>
            <person name="Edsinger-Gonzales E."/>
            <person name="Havlak P."/>
            <person name="Hellsten U."/>
            <person name="Kuo D.H."/>
            <person name="Larsson T."/>
            <person name="Lv J."/>
            <person name="Arendt D."/>
            <person name="Savage R."/>
            <person name="Osoegawa K."/>
            <person name="de Jong P."/>
            <person name="Grimwood J."/>
            <person name="Chapman J.A."/>
            <person name="Shapiro H."/>
            <person name="Aerts A."/>
            <person name="Otillar R.P."/>
            <person name="Terry A.Y."/>
            <person name="Boore J.L."/>
            <person name="Grigoriev I.V."/>
            <person name="Lindberg D.R."/>
            <person name="Seaver E.C."/>
            <person name="Weisblat D.A."/>
            <person name="Putnam N.H."/>
            <person name="Rokhsar D.S."/>
        </authorList>
    </citation>
    <scope>NUCLEOTIDE SEQUENCE [LARGE SCALE GENOMIC DNA]</scope>
</reference>
<dbReference type="AlphaFoldDB" id="V4AYC7"/>